<comment type="caution">
    <text evidence="1">The sequence shown here is derived from an EMBL/GenBank/DDBJ whole genome shotgun (WGS) entry which is preliminary data.</text>
</comment>
<evidence type="ECO:0000313" key="2">
    <source>
        <dbReference type="Proteomes" id="UP000836387"/>
    </source>
</evidence>
<accession>A0ACA9TGL4</accession>
<evidence type="ECO:0000313" key="1">
    <source>
        <dbReference type="EMBL" id="CAG9939918.1"/>
    </source>
</evidence>
<reference evidence="1" key="2">
    <citation type="submission" date="2021-10" db="EMBL/GenBank/DDBJ databases">
        <authorList>
            <person name="Piombo E."/>
        </authorList>
    </citation>
    <scope>NUCLEOTIDE SEQUENCE</scope>
</reference>
<keyword evidence="2" id="KW-1185">Reference proteome</keyword>
<sequence length="384" mass="42381">MDTTTASPEQPTRLPHHTDAYLAENRGPMVVAICVTLASISTIFVFLRLFTRGKIMAKVQLDDWLTSVSVLLQWACVACVVLATEEGNGRHVDTLSAHQKERTIFWTLLAFATATPGFGLPKIAVVALLNRLMNPAKWHAYFLWALSGTCMASLVGCIIFLYSLCTPLQSLWATDMPERKCLPTETLVKYCVFAGSLSAFTDLYLAIYPATVLFKLQMNIRKKIGLSVALGIGSVGEGTTIIVASCIPLLQPLVEFIFGRRALNSSSDPSNFTPNRHTRGKKDLETGTHITNKRRSLRRDPNHDASDTELVEVESQETFLRELDPVEAANHLASASADVDMGNRILRTDVVTISYDRQTIEGKIDEARAPSRTCDDLGHGWVKL</sequence>
<protein>
    <submittedName>
        <fullName evidence="1">Uncharacterized protein</fullName>
    </submittedName>
</protein>
<gene>
    <name evidence="1" type="ORF">CRV2_00010244</name>
</gene>
<organism evidence="1 2">
    <name type="scientific">Clonostachys rosea f. rosea IK726</name>
    <dbReference type="NCBI Taxonomy" id="1349383"/>
    <lineage>
        <taxon>Eukaryota</taxon>
        <taxon>Fungi</taxon>
        <taxon>Dikarya</taxon>
        <taxon>Ascomycota</taxon>
        <taxon>Pezizomycotina</taxon>
        <taxon>Sordariomycetes</taxon>
        <taxon>Hypocreomycetidae</taxon>
        <taxon>Hypocreales</taxon>
        <taxon>Bionectriaceae</taxon>
        <taxon>Clonostachys</taxon>
    </lineage>
</organism>
<name>A0ACA9TGL4_BIOOC</name>
<proteinExistence type="predicted"/>
<reference evidence="1" key="1">
    <citation type="submission" date="2020-04" db="EMBL/GenBank/DDBJ databases">
        <authorList>
            <person name="Broberg M."/>
        </authorList>
    </citation>
    <scope>NUCLEOTIDE SEQUENCE</scope>
</reference>
<dbReference type="Proteomes" id="UP000836387">
    <property type="component" value="Unassembled WGS sequence"/>
</dbReference>
<dbReference type="EMBL" id="CADEHS020000004">
    <property type="protein sequence ID" value="CAG9939918.1"/>
    <property type="molecule type" value="Genomic_DNA"/>
</dbReference>